<feature type="region of interest" description="Disordered" evidence="3">
    <location>
        <begin position="1"/>
        <end position="23"/>
    </location>
</feature>
<dbReference type="Pfam" id="PF06276">
    <property type="entry name" value="FhuF"/>
    <property type="match status" value="1"/>
</dbReference>
<feature type="domain" description="Aerobactin siderophore biosynthesis IucA/IucC N-terminal" evidence="4">
    <location>
        <begin position="239"/>
        <end position="363"/>
    </location>
</feature>
<dbReference type="RefSeq" id="WP_020516983.1">
    <property type="nucleotide sequence ID" value="NZ_JBIAZU010000008.1"/>
</dbReference>
<comment type="caution">
    <text evidence="6">The sequence shown here is derived from an EMBL/GenBank/DDBJ whole genome shotgun (WGS) entry which is preliminary data.</text>
</comment>
<name>A0ABW6WSD2_9ACTN</name>
<comment type="pathway">
    <text evidence="1">Siderophore biosynthesis.</text>
</comment>
<accession>A0ABW6WSD2</accession>
<dbReference type="InterPro" id="IPR037455">
    <property type="entry name" value="LucA/IucC-like"/>
</dbReference>
<dbReference type="Gene3D" id="1.10.510.40">
    <property type="match status" value="1"/>
</dbReference>
<gene>
    <name evidence="6" type="ORF">ACFY35_42815</name>
</gene>
<keyword evidence="7" id="KW-1185">Reference proteome</keyword>
<dbReference type="Proteomes" id="UP001602245">
    <property type="component" value="Unassembled WGS sequence"/>
</dbReference>
<comment type="similarity">
    <text evidence="2">Belongs to the IucA/IucC family.</text>
</comment>
<dbReference type="EMBL" id="JBIAZU010000008">
    <property type="protein sequence ID" value="MFF5296209.1"/>
    <property type="molecule type" value="Genomic_DNA"/>
</dbReference>
<dbReference type="InterPro" id="IPR022770">
    <property type="entry name" value="IucA/IucC-like_C"/>
</dbReference>
<protein>
    <submittedName>
        <fullName evidence="6">IucA/IucC family protein</fullName>
    </submittedName>
</protein>
<feature type="compositionally biased region" description="Basic and acidic residues" evidence="3">
    <location>
        <begin position="13"/>
        <end position="23"/>
    </location>
</feature>
<dbReference type="InterPro" id="IPR007310">
    <property type="entry name" value="Aerobactin_biosyn_IucA/IucC_N"/>
</dbReference>
<organism evidence="6 7">
    <name type="scientific">Paractinoplanes globisporus</name>
    <dbReference type="NCBI Taxonomy" id="113565"/>
    <lineage>
        <taxon>Bacteria</taxon>
        <taxon>Bacillati</taxon>
        <taxon>Actinomycetota</taxon>
        <taxon>Actinomycetes</taxon>
        <taxon>Micromonosporales</taxon>
        <taxon>Micromonosporaceae</taxon>
        <taxon>Paractinoplanes</taxon>
    </lineage>
</organism>
<feature type="domain" description="Aerobactin siderophore biosynthesis IucA/IucC N-terminal" evidence="4">
    <location>
        <begin position="181"/>
        <end position="234"/>
    </location>
</feature>
<evidence type="ECO:0000256" key="2">
    <source>
        <dbReference type="ARBA" id="ARBA00007832"/>
    </source>
</evidence>
<sequence>MPRPPSDSPPIRHTADPAQTREDLATLRPDLVECYDQELPGARAAVLGRLLGALDREPLPGLSGRRHGEVSFPGVTVRYSRRAAAAFAPNEAGLSVTVRAEQAPPDEFDLDWGGHETGIPWQDSDAWVQELSPGAFITDPGTLVRVLWPGSDLAAEVDNSVANLALARAANTGTPAKPGDLADAEQSLVDGHPLHPCCRTRGGMSVADVLAYGPEHHPTIRLRRFKVPPERWHGTAEPVLLAHPWQAERIRDRYPWLTDDGETGPARPLMSLRTVAMAGGPHVKTAVDVQMTSAVRTVSPAAVDNGPVLSRLLTAVTSDLPIDILEETAAGAVLVDGQPQRHLAFLTRQAPAPAEGETVVPLALLGASSWWWATVPDPYEWMGLLGTVLFAPLARVLDRGIALEAHGQNTLLVQRGHRPVRIVYRDLGGVRVSARRLRDRGFEAPPLRGDLPTDDPGVLRAKLAAAALGTVAAEIIAAMTRHGADPHRLWGIVARALRETRTPDVPHLLRDPLPVKATTAMRLAADPLDDIWAYLDNPLAAHA</sequence>
<dbReference type="PANTHER" id="PTHR34384:SF5">
    <property type="entry name" value="L-2,3-DIAMINOPROPANOATE--CITRATE LIGASE"/>
    <property type="match status" value="1"/>
</dbReference>
<evidence type="ECO:0000256" key="1">
    <source>
        <dbReference type="ARBA" id="ARBA00004924"/>
    </source>
</evidence>
<evidence type="ECO:0000313" key="6">
    <source>
        <dbReference type="EMBL" id="MFF5296209.1"/>
    </source>
</evidence>
<reference evidence="6 7" key="1">
    <citation type="submission" date="2024-10" db="EMBL/GenBank/DDBJ databases">
        <title>The Natural Products Discovery Center: Release of the First 8490 Sequenced Strains for Exploring Actinobacteria Biosynthetic Diversity.</title>
        <authorList>
            <person name="Kalkreuter E."/>
            <person name="Kautsar S.A."/>
            <person name="Yang D."/>
            <person name="Bader C.D."/>
            <person name="Teijaro C.N."/>
            <person name="Fluegel L."/>
            <person name="Davis C.M."/>
            <person name="Simpson J.R."/>
            <person name="Lauterbach L."/>
            <person name="Steele A.D."/>
            <person name="Gui C."/>
            <person name="Meng S."/>
            <person name="Li G."/>
            <person name="Viehrig K."/>
            <person name="Ye F."/>
            <person name="Su P."/>
            <person name="Kiefer A.F."/>
            <person name="Nichols A."/>
            <person name="Cepeda A.J."/>
            <person name="Yan W."/>
            <person name="Fan B."/>
            <person name="Jiang Y."/>
            <person name="Adhikari A."/>
            <person name="Zheng C.-J."/>
            <person name="Schuster L."/>
            <person name="Cowan T.M."/>
            <person name="Smanski M.J."/>
            <person name="Chevrette M.G."/>
            <person name="De Carvalho L.P.S."/>
            <person name="Shen B."/>
        </authorList>
    </citation>
    <scope>NUCLEOTIDE SEQUENCE [LARGE SCALE GENOMIC DNA]</scope>
    <source>
        <strain evidence="6 7">NPDC000087</strain>
    </source>
</reference>
<dbReference type="Pfam" id="PF04183">
    <property type="entry name" value="IucA_IucC"/>
    <property type="match status" value="2"/>
</dbReference>
<proteinExistence type="inferred from homology"/>
<evidence type="ECO:0000259" key="5">
    <source>
        <dbReference type="Pfam" id="PF06276"/>
    </source>
</evidence>
<evidence type="ECO:0000256" key="3">
    <source>
        <dbReference type="SAM" id="MobiDB-lite"/>
    </source>
</evidence>
<dbReference type="PANTHER" id="PTHR34384">
    <property type="entry name" value="L-2,3-DIAMINOPROPANOATE--CITRATE LIGASE"/>
    <property type="match status" value="1"/>
</dbReference>
<feature type="domain" description="Aerobactin siderophore biosynthesis IucA/IucC-like C-terminal" evidence="5">
    <location>
        <begin position="388"/>
        <end position="502"/>
    </location>
</feature>
<dbReference type="Gene3D" id="6.10.250.3370">
    <property type="match status" value="1"/>
</dbReference>
<evidence type="ECO:0000259" key="4">
    <source>
        <dbReference type="Pfam" id="PF04183"/>
    </source>
</evidence>
<evidence type="ECO:0000313" key="7">
    <source>
        <dbReference type="Proteomes" id="UP001602245"/>
    </source>
</evidence>